<accession>A0A4Y7L700</accession>
<dbReference type="OrthoDB" id="5835829at2759"/>
<dbReference type="EC" id="2.4.1.-" evidence="6"/>
<dbReference type="PROSITE" id="PS00375">
    <property type="entry name" value="UDPGT"/>
    <property type="match status" value="1"/>
</dbReference>
<evidence type="ECO:0000313" key="8">
    <source>
        <dbReference type="EMBL" id="RZC80966.1"/>
    </source>
</evidence>
<dbReference type="GO" id="GO:0102970">
    <property type="term" value="F:7-deoxyloganetic acid glucosyltransferase activity"/>
    <property type="evidence" value="ECO:0007669"/>
    <property type="project" value="UniProtKB-EC"/>
</dbReference>
<name>A0A4Y7L700_PAPSO</name>
<comment type="catalytic activity">
    <reaction evidence="4">
        <text>7-deoxyloganetate + UDP-alpha-D-glucose = 7-deoxyloganate + UDP + H(+)</text>
        <dbReference type="Rhea" id="RHEA:39895"/>
        <dbReference type="ChEBI" id="CHEBI:15378"/>
        <dbReference type="ChEBI" id="CHEBI:58223"/>
        <dbReference type="ChEBI" id="CHEBI:58885"/>
        <dbReference type="ChEBI" id="CHEBI:76844"/>
        <dbReference type="ChEBI" id="CHEBI:76846"/>
        <dbReference type="EC" id="2.4.1.323"/>
    </reaction>
</comment>
<dbReference type="PANTHER" id="PTHR11926:SF1392">
    <property type="entry name" value="GLYCOSYLTRANSFERASE"/>
    <property type="match status" value="1"/>
</dbReference>
<dbReference type="OMA" id="THISHDE"/>
<dbReference type="CDD" id="cd03784">
    <property type="entry name" value="GT1_Gtf-like"/>
    <property type="match status" value="1"/>
</dbReference>
<dbReference type="Gene3D" id="3.40.50.2000">
    <property type="entry name" value="Glycogen Phosphorylase B"/>
    <property type="match status" value="2"/>
</dbReference>
<reference evidence="8 9" key="1">
    <citation type="journal article" date="2018" name="Science">
        <title>The opium poppy genome and morphinan production.</title>
        <authorList>
            <person name="Guo L."/>
            <person name="Winzer T."/>
            <person name="Yang X."/>
            <person name="Li Y."/>
            <person name="Ning Z."/>
            <person name="He Z."/>
            <person name="Teodor R."/>
            <person name="Lu Y."/>
            <person name="Bowser T.A."/>
            <person name="Graham I.A."/>
            <person name="Ye K."/>
        </authorList>
    </citation>
    <scope>NUCLEOTIDE SEQUENCE [LARGE SCALE GENOMIC DNA]</scope>
    <source>
        <strain evidence="9">cv. HN1</strain>
        <tissue evidence="8">Leaves</tissue>
    </source>
</reference>
<evidence type="ECO:0000256" key="6">
    <source>
        <dbReference type="RuleBase" id="RU362057"/>
    </source>
</evidence>
<dbReference type="InterPro" id="IPR002213">
    <property type="entry name" value="UDP_glucos_trans"/>
</dbReference>
<proteinExistence type="inferred from homology"/>
<dbReference type="GO" id="GO:0080044">
    <property type="term" value="F:quercetin 7-O-glucosyltransferase activity"/>
    <property type="evidence" value="ECO:0007669"/>
    <property type="project" value="TreeGrafter"/>
</dbReference>
<dbReference type="GO" id="GO:0080043">
    <property type="term" value="F:quercetin 3-O-glucosyltransferase activity"/>
    <property type="evidence" value="ECO:0007669"/>
    <property type="project" value="TreeGrafter"/>
</dbReference>
<evidence type="ECO:0000313" key="9">
    <source>
        <dbReference type="Proteomes" id="UP000316621"/>
    </source>
</evidence>
<evidence type="ECO:0000256" key="3">
    <source>
        <dbReference type="ARBA" id="ARBA00022679"/>
    </source>
</evidence>
<evidence type="ECO:0000256" key="5">
    <source>
        <dbReference type="RuleBase" id="RU003718"/>
    </source>
</evidence>
<dbReference type="FunFam" id="3.40.50.2000:FF:000040">
    <property type="entry name" value="UDP-glycosyltransferase 76C1"/>
    <property type="match status" value="1"/>
</dbReference>
<dbReference type="Pfam" id="PF26168">
    <property type="entry name" value="Glyco_transf_N"/>
    <property type="match status" value="1"/>
</dbReference>
<gene>
    <name evidence="8" type="ORF">C5167_043531</name>
</gene>
<dbReference type="FunFam" id="3.40.50.2000:FF:000065">
    <property type="entry name" value="Glycosyltransferase"/>
    <property type="match status" value="1"/>
</dbReference>
<dbReference type="SUPFAM" id="SSF53756">
    <property type="entry name" value="UDP-Glycosyltransferase/glycogen phosphorylase"/>
    <property type="match status" value="1"/>
</dbReference>
<keyword evidence="3 5" id="KW-0808">Transferase</keyword>
<dbReference type="Pfam" id="PF00201">
    <property type="entry name" value="UDPGT"/>
    <property type="match status" value="1"/>
</dbReference>
<evidence type="ECO:0000256" key="1">
    <source>
        <dbReference type="ARBA" id="ARBA00009995"/>
    </source>
</evidence>
<dbReference type="InterPro" id="IPR035595">
    <property type="entry name" value="UDP_glycos_trans_CS"/>
</dbReference>
<organism evidence="8 9">
    <name type="scientific">Papaver somniferum</name>
    <name type="common">Opium poppy</name>
    <dbReference type="NCBI Taxonomy" id="3469"/>
    <lineage>
        <taxon>Eukaryota</taxon>
        <taxon>Viridiplantae</taxon>
        <taxon>Streptophyta</taxon>
        <taxon>Embryophyta</taxon>
        <taxon>Tracheophyta</taxon>
        <taxon>Spermatophyta</taxon>
        <taxon>Magnoliopsida</taxon>
        <taxon>Ranunculales</taxon>
        <taxon>Papaveraceae</taxon>
        <taxon>Papaveroideae</taxon>
        <taxon>Papaver</taxon>
    </lineage>
</organism>
<evidence type="ECO:0000256" key="4">
    <source>
        <dbReference type="ARBA" id="ARBA00051827"/>
    </source>
</evidence>
<feature type="domain" description="Glycosyltransferase N-terminal" evidence="7">
    <location>
        <begin position="12"/>
        <end position="57"/>
    </location>
</feature>
<dbReference type="EMBL" id="CM010724">
    <property type="protein sequence ID" value="RZC80966.1"/>
    <property type="molecule type" value="Genomic_DNA"/>
</dbReference>
<dbReference type="AlphaFoldDB" id="A0A4Y7L700"/>
<dbReference type="InterPro" id="IPR058980">
    <property type="entry name" value="Glyco_transf_N"/>
</dbReference>
<keyword evidence="9" id="KW-1185">Reference proteome</keyword>
<comment type="similarity">
    <text evidence="1 5">Belongs to the UDP-glycosyltransferase family.</text>
</comment>
<evidence type="ECO:0000259" key="7">
    <source>
        <dbReference type="Pfam" id="PF26168"/>
    </source>
</evidence>
<dbReference type="Gramene" id="RZC80966">
    <property type="protein sequence ID" value="RZC80966"/>
    <property type="gene ID" value="C5167_043531"/>
</dbReference>
<dbReference type="PANTHER" id="PTHR11926">
    <property type="entry name" value="GLUCOSYL/GLUCURONOSYL TRANSFERASES"/>
    <property type="match status" value="1"/>
</dbReference>
<keyword evidence="2 5" id="KW-0328">Glycosyltransferase</keyword>
<protein>
    <recommendedName>
        <fullName evidence="6">Glycosyltransferase</fullName>
        <ecNumber evidence="6">2.4.1.-</ecNumber>
    </recommendedName>
</protein>
<evidence type="ECO:0000256" key="2">
    <source>
        <dbReference type="ARBA" id="ARBA00022676"/>
    </source>
</evidence>
<dbReference type="Proteomes" id="UP000316621">
    <property type="component" value="Chromosome 10"/>
</dbReference>
<sequence length="496" mass="55762">MADTGSLISPHVVIFPFPIQGHINSMLKLAEVLCLSGINVTFVNTQQNHSRLSNFGDVQSRFGSFPGFCFETIPDGLSADQPHSTGFRNSQDLVDMLHRLKNVIRPGFRELLTSDRLKIDSRGPVSCIIADGILGFAIVVAEELGIPSISFRTISACCSWIYFCLPKLIENGDIPFKDEDMDQPIKNVPEMESFLRCRDLPSFCRAKDLNHPSLDFVISETLYSTRATAHLLNTFDIEAPIISQLRSYWPNLYTVGPLNALLNTLRSRTANSPHSSSSSSKSVSSNASLYEEDRSCMTWLDKQPEKSVVYVSFGSIAMVSREQWLEIWYGLVNSGHRFLWVKPPDSLLAKDDEESHVQAETELIEATKERGYTVEWAPQEEVLNHSSVGGFFTHSGWNSTLESMVAGVPMVCWPHLADQQINSRYVSEVWKIGMDMKDNCNRLTVEKLIRDMMDVKREELTKSTAKVAEMARQSIGSDGSSYRNYEGLLEFIRKSC</sequence>